<sequence length="185" mass="18847">MLFSPGWRGHVRQGEVLAVFTLGLVLGGTLSATVIWLLSGLAAPLPSYARTAAILAVAAVGVLREFGVIAVPLPQNARQIPQDVLQARLRRGSLQFGFELGTGVRTYVSASSPYVLAAGLFLSGAGAPAVVAAGTAFGAGRALSAALTYLSRDLGRAAAVAVRMPLIRNAAATATLAALTVLLVV</sequence>
<dbReference type="Proteomes" id="UP001596380">
    <property type="component" value="Unassembled WGS sequence"/>
</dbReference>
<gene>
    <name evidence="2" type="ORF">ACFQKB_32990</name>
</gene>
<accession>A0ABW2CVE5</accession>
<organism evidence="2 3">
    <name type="scientific">Actinomadura yumaensis</name>
    <dbReference type="NCBI Taxonomy" id="111807"/>
    <lineage>
        <taxon>Bacteria</taxon>
        <taxon>Bacillati</taxon>
        <taxon>Actinomycetota</taxon>
        <taxon>Actinomycetes</taxon>
        <taxon>Streptosporangiales</taxon>
        <taxon>Thermomonosporaceae</taxon>
        <taxon>Actinomadura</taxon>
    </lineage>
</organism>
<keyword evidence="1" id="KW-0812">Transmembrane</keyword>
<keyword evidence="1" id="KW-0472">Membrane</keyword>
<evidence type="ECO:0000256" key="1">
    <source>
        <dbReference type="SAM" id="Phobius"/>
    </source>
</evidence>
<evidence type="ECO:0000313" key="3">
    <source>
        <dbReference type="Proteomes" id="UP001596380"/>
    </source>
</evidence>
<comment type="caution">
    <text evidence="2">The sequence shown here is derived from an EMBL/GenBank/DDBJ whole genome shotgun (WGS) entry which is preliminary data.</text>
</comment>
<dbReference type="RefSeq" id="WP_378042430.1">
    <property type="nucleotide sequence ID" value="NZ_JBHSXE010000001.1"/>
</dbReference>
<reference evidence="3" key="1">
    <citation type="journal article" date="2019" name="Int. J. Syst. Evol. Microbiol.">
        <title>The Global Catalogue of Microorganisms (GCM) 10K type strain sequencing project: providing services to taxonomists for standard genome sequencing and annotation.</title>
        <authorList>
            <consortium name="The Broad Institute Genomics Platform"/>
            <consortium name="The Broad Institute Genome Sequencing Center for Infectious Disease"/>
            <person name="Wu L."/>
            <person name="Ma J."/>
        </authorList>
    </citation>
    <scope>NUCLEOTIDE SEQUENCE [LARGE SCALE GENOMIC DNA]</scope>
    <source>
        <strain evidence="3">JCM 3369</strain>
    </source>
</reference>
<proteinExistence type="predicted"/>
<protein>
    <submittedName>
        <fullName evidence="2">Uncharacterized protein</fullName>
    </submittedName>
</protein>
<feature type="transmembrane region" description="Helical" evidence="1">
    <location>
        <begin position="51"/>
        <end position="73"/>
    </location>
</feature>
<feature type="transmembrane region" description="Helical" evidence="1">
    <location>
        <begin position="16"/>
        <end position="39"/>
    </location>
</feature>
<dbReference type="EMBL" id="JBHSXS010000029">
    <property type="protein sequence ID" value="MFC6884616.1"/>
    <property type="molecule type" value="Genomic_DNA"/>
</dbReference>
<keyword evidence="3" id="KW-1185">Reference proteome</keyword>
<keyword evidence="1" id="KW-1133">Transmembrane helix</keyword>
<name>A0ABW2CVE5_9ACTN</name>
<evidence type="ECO:0000313" key="2">
    <source>
        <dbReference type="EMBL" id="MFC6884616.1"/>
    </source>
</evidence>